<dbReference type="EMBL" id="VHIR01000002">
    <property type="protein sequence ID" value="TQE44412.1"/>
    <property type="molecule type" value="Genomic_DNA"/>
</dbReference>
<evidence type="ECO:0000256" key="1">
    <source>
        <dbReference type="ARBA" id="ARBA00008694"/>
    </source>
</evidence>
<dbReference type="InterPro" id="IPR016181">
    <property type="entry name" value="Acyl_CoA_acyltransferase"/>
</dbReference>
<keyword evidence="3" id="KW-0012">Acyltransferase</keyword>
<keyword evidence="6" id="KW-1185">Reference proteome</keyword>
<gene>
    <name evidence="5" type="ORF">EJK80_02195</name>
</gene>
<organism evidence="5 6">
    <name type="scientific">Corynebacterium phoceense</name>
    <dbReference type="NCBI Taxonomy" id="1686286"/>
    <lineage>
        <taxon>Bacteria</taxon>
        <taxon>Bacillati</taxon>
        <taxon>Actinomycetota</taxon>
        <taxon>Actinomycetes</taxon>
        <taxon>Mycobacteriales</taxon>
        <taxon>Corynebacteriaceae</taxon>
        <taxon>Corynebacterium</taxon>
    </lineage>
</organism>
<dbReference type="PROSITE" id="PS51186">
    <property type="entry name" value="GNAT"/>
    <property type="match status" value="1"/>
</dbReference>
<sequence>MIRPARPEDIPEIHELICELADYEMEPGAVRATPTDLERALFGATPQVFCHVAETPRGGHQDGARRGEHDSFSTGTSLDGFALWFISYSTREGVHGIHLEDIFVRENRRGRGIGGDLLRALARVAHERGYARIEWSVLKWNKPAIGFYEHIGAEVQDDWDTYRLTGNELKAFARSADAAF</sequence>
<proteinExistence type="inferred from homology"/>
<protein>
    <submittedName>
        <fullName evidence="5">GNAT family N-acetyltransferase</fullName>
    </submittedName>
</protein>
<dbReference type="GO" id="GO:0008080">
    <property type="term" value="F:N-acetyltransferase activity"/>
    <property type="evidence" value="ECO:0007669"/>
    <property type="project" value="TreeGrafter"/>
</dbReference>
<dbReference type="Gene3D" id="3.40.630.30">
    <property type="match status" value="1"/>
</dbReference>
<dbReference type="STRING" id="1686286.GCA_900092335_00417"/>
<dbReference type="PANTHER" id="PTHR10545:SF29">
    <property type="entry name" value="GH14572P-RELATED"/>
    <property type="match status" value="1"/>
</dbReference>
<evidence type="ECO:0000259" key="4">
    <source>
        <dbReference type="PROSITE" id="PS51186"/>
    </source>
</evidence>
<accession>A0A540R9J7</accession>
<dbReference type="PANTHER" id="PTHR10545">
    <property type="entry name" value="DIAMINE N-ACETYLTRANSFERASE"/>
    <property type="match status" value="1"/>
</dbReference>
<comment type="caution">
    <text evidence="5">The sequence shown here is derived from an EMBL/GenBank/DDBJ whole genome shotgun (WGS) entry which is preliminary data.</text>
</comment>
<dbReference type="CDD" id="cd04301">
    <property type="entry name" value="NAT_SF"/>
    <property type="match status" value="1"/>
</dbReference>
<name>A0A540R9J7_9CORY</name>
<dbReference type="RefSeq" id="WP_070540312.1">
    <property type="nucleotide sequence ID" value="NZ_VHIR01000002.1"/>
</dbReference>
<feature type="domain" description="N-acetyltransferase" evidence="4">
    <location>
        <begin position="1"/>
        <end position="174"/>
    </location>
</feature>
<dbReference type="Pfam" id="PF00583">
    <property type="entry name" value="Acetyltransf_1"/>
    <property type="match status" value="1"/>
</dbReference>
<keyword evidence="2 5" id="KW-0808">Transferase</keyword>
<dbReference type="AlphaFoldDB" id="A0A540R9J7"/>
<dbReference type="InterPro" id="IPR000182">
    <property type="entry name" value="GNAT_dom"/>
</dbReference>
<dbReference type="Proteomes" id="UP000318080">
    <property type="component" value="Unassembled WGS sequence"/>
</dbReference>
<evidence type="ECO:0000313" key="5">
    <source>
        <dbReference type="EMBL" id="TQE44412.1"/>
    </source>
</evidence>
<evidence type="ECO:0000256" key="3">
    <source>
        <dbReference type="ARBA" id="ARBA00023315"/>
    </source>
</evidence>
<reference evidence="5 6" key="1">
    <citation type="submission" date="2019-06" db="EMBL/GenBank/DDBJ databases">
        <title>Draft genome of C. phoceense Strain 272.</title>
        <authorList>
            <person name="Pacheco L.G.C."/>
            <person name="Barberis C.M."/>
            <person name="Almuzara M.N."/>
            <person name="Traglia G.M."/>
            <person name="Santos C.S."/>
            <person name="Rocha D.J.P.G."/>
            <person name="Aguiar E.R.G.R."/>
            <person name="Vay C.A."/>
        </authorList>
    </citation>
    <scope>NUCLEOTIDE SEQUENCE [LARGE SCALE GENOMIC DNA]</scope>
    <source>
        <strain evidence="5 6">272</strain>
    </source>
</reference>
<dbReference type="InterPro" id="IPR051016">
    <property type="entry name" value="Diverse_Substrate_AcTransf"/>
</dbReference>
<comment type="similarity">
    <text evidence="1">Belongs to the acetyltransferase family.</text>
</comment>
<dbReference type="FunFam" id="3.40.630.30:FF:000064">
    <property type="entry name" value="GNAT family acetyltransferase"/>
    <property type="match status" value="1"/>
</dbReference>
<evidence type="ECO:0000256" key="2">
    <source>
        <dbReference type="ARBA" id="ARBA00022679"/>
    </source>
</evidence>
<dbReference type="SUPFAM" id="SSF55729">
    <property type="entry name" value="Acyl-CoA N-acyltransferases (Nat)"/>
    <property type="match status" value="1"/>
</dbReference>
<evidence type="ECO:0000313" key="6">
    <source>
        <dbReference type="Proteomes" id="UP000318080"/>
    </source>
</evidence>